<dbReference type="EMBL" id="MU150256">
    <property type="protein sequence ID" value="KAF9464100.1"/>
    <property type="molecule type" value="Genomic_DNA"/>
</dbReference>
<organism evidence="1 2">
    <name type="scientific">Collybia nuda</name>
    <dbReference type="NCBI Taxonomy" id="64659"/>
    <lineage>
        <taxon>Eukaryota</taxon>
        <taxon>Fungi</taxon>
        <taxon>Dikarya</taxon>
        <taxon>Basidiomycota</taxon>
        <taxon>Agaricomycotina</taxon>
        <taxon>Agaricomycetes</taxon>
        <taxon>Agaricomycetidae</taxon>
        <taxon>Agaricales</taxon>
        <taxon>Tricholomatineae</taxon>
        <taxon>Clitocybaceae</taxon>
        <taxon>Collybia</taxon>
    </lineage>
</organism>
<reference evidence="1" key="1">
    <citation type="submission" date="2020-11" db="EMBL/GenBank/DDBJ databases">
        <authorList>
            <consortium name="DOE Joint Genome Institute"/>
            <person name="Ahrendt S."/>
            <person name="Riley R."/>
            <person name="Andreopoulos W."/>
            <person name="Labutti K."/>
            <person name="Pangilinan J."/>
            <person name="Ruiz-Duenas F.J."/>
            <person name="Barrasa J.M."/>
            <person name="Sanchez-Garcia M."/>
            <person name="Camarero S."/>
            <person name="Miyauchi S."/>
            <person name="Serrano A."/>
            <person name="Linde D."/>
            <person name="Babiker R."/>
            <person name="Drula E."/>
            <person name="Ayuso-Fernandez I."/>
            <person name="Pacheco R."/>
            <person name="Padilla G."/>
            <person name="Ferreira P."/>
            <person name="Barriuso J."/>
            <person name="Kellner H."/>
            <person name="Castanera R."/>
            <person name="Alfaro M."/>
            <person name="Ramirez L."/>
            <person name="Pisabarro A.G."/>
            <person name="Kuo A."/>
            <person name="Tritt A."/>
            <person name="Lipzen A."/>
            <person name="He G."/>
            <person name="Yan M."/>
            <person name="Ng V."/>
            <person name="Cullen D."/>
            <person name="Martin F."/>
            <person name="Rosso M.-N."/>
            <person name="Henrissat B."/>
            <person name="Hibbett D."/>
            <person name="Martinez A.T."/>
            <person name="Grigoriev I.V."/>
        </authorList>
    </citation>
    <scope>NUCLEOTIDE SEQUENCE</scope>
    <source>
        <strain evidence="1">CBS 247.69</strain>
    </source>
</reference>
<dbReference type="OrthoDB" id="2914104at2759"/>
<name>A0A9P5Y8F2_9AGAR</name>
<accession>A0A9P5Y8F2</accession>
<gene>
    <name evidence="1" type="ORF">BDZ94DRAFT_1257000</name>
</gene>
<protein>
    <submittedName>
        <fullName evidence="1">Uncharacterized protein</fullName>
    </submittedName>
</protein>
<proteinExistence type="predicted"/>
<keyword evidence="2" id="KW-1185">Reference proteome</keyword>
<evidence type="ECO:0000313" key="2">
    <source>
        <dbReference type="Proteomes" id="UP000807353"/>
    </source>
</evidence>
<evidence type="ECO:0000313" key="1">
    <source>
        <dbReference type="EMBL" id="KAF9464100.1"/>
    </source>
</evidence>
<comment type="caution">
    <text evidence="1">The sequence shown here is derived from an EMBL/GenBank/DDBJ whole genome shotgun (WGS) entry which is preliminary data.</text>
</comment>
<sequence>MNAHSKQTTKPMAEILVHQIRPRMTDSPQGPIEGLSFKPLCFRDAHGRDVLFPNQGPAVKLKPKVLGSQACGSSLNILAPPPLEGDHIPEEVLDQLERLMNVIQRSVTHRPLGESIFNYLITVAGLSRQYSCDGWETWAIRSITSLVASPESPLLCTTSSETFVRLIQLAKIYNDGPLGVSVQKTWLFRLNARGVSPALAIIMADDYNLRPLLSRALYLHLLQVAPRISNSQRIDVGSPLNHQQNLRIFSGYHSLSGYWARLCKNPPEFPGIGGCKSHTRCLTAWKSAWSGETPEECDLSVDVMTRLQFVADRLGNSSIVGASMSDECRNSALAALVNLRKGLWENMHHYFDL</sequence>
<dbReference type="AlphaFoldDB" id="A0A9P5Y8F2"/>
<dbReference type="Proteomes" id="UP000807353">
    <property type="component" value="Unassembled WGS sequence"/>
</dbReference>